<keyword evidence="2" id="KW-1185">Reference proteome</keyword>
<evidence type="ECO:0000313" key="1">
    <source>
        <dbReference type="EMBL" id="KAL3742729.1"/>
    </source>
</evidence>
<accession>A0ABD3KSG2</accession>
<proteinExistence type="predicted"/>
<dbReference type="Proteomes" id="UP001634007">
    <property type="component" value="Unassembled WGS sequence"/>
</dbReference>
<feature type="non-terminal residue" evidence="1">
    <location>
        <position position="109"/>
    </location>
</feature>
<name>A0ABD3KSG2_EUCGL</name>
<sequence length="109" mass="11999">SANDSHKDDEKENILVESDHPTSLGETDFLKGRIIKRKTSLDGIVEKVGNRAPRLDKSFSGSEETFGADISHLGHYSDITEKSLERSVSVICHLDSRVLLLVPVVSVLL</sequence>
<reference evidence="1 2" key="1">
    <citation type="submission" date="2024-11" db="EMBL/GenBank/DDBJ databases">
        <title>Chromosome-level genome assembly of Eucalyptus globulus Labill. provides insights into its genome evolution.</title>
        <authorList>
            <person name="Li X."/>
        </authorList>
    </citation>
    <scope>NUCLEOTIDE SEQUENCE [LARGE SCALE GENOMIC DNA]</scope>
    <source>
        <strain evidence="1">CL2024</strain>
        <tissue evidence="1">Fresh tender leaves</tissue>
    </source>
</reference>
<feature type="non-terminal residue" evidence="1">
    <location>
        <position position="1"/>
    </location>
</feature>
<comment type="caution">
    <text evidence="1">The sequence shown here is derived from an EMBL/GenBank/DDBJ whole genome shotgun (WGS) entry which is preliminary data.</text>
</comment>
<gene>
    <name evidence="1" type="ORF">ACJRO7_018098</name>
</gene>
<dbReference type="AlphaFoldDB" id="A0ABD3KSG2"/>
<evidence type="ECO:0000313" key="2">
    <source>
        <dbReference type="Proteomes" id="UP001634007"/>
    </source>
</evidence>
<dbReference type="EMBL" id="JBJKBG010000004">
    <property type="protein sequence ID" value="KAL3742729.1"/>
    <property type="molecule type" value="Genomic_DNA"/>
</dbReference>
<organism evidence="1 2">
    <name type="scientific">Eucalyptus globulus</name>
    <name type="common">Tasmanian blue gum</name>
    <dbReference type="NCBI Taxonomy" id="34317"/>
    <lineage>
        <taxon>Eukaryota</taxon>
        <taxon>Viridiplantae</taxon>
        <taxon>Streptophyta</taxon>
        <taxon>Embryophyta</taxon>
        <taxon>Tracheophyta</taxon>
        <taxon>Spermatophyta</taxon>
        <taxon>Magnoliopsida</taxon>
        <taxon>eudicotyledons</taxon>
        <taxon>Gunneridae</taxon>
        <taxon>Pentapetalae</taxon>
        <taxon>rosids</taxon>
        <taxon>malvids</taxon>
        <taxon>Myrtales</taxon>
        <taxon>Myrtaceae</taxon>
        <taxon>Myrtoideae</taxon>
        <taxon>Eucalypteae</taxon>
        <taxon>Eucalyptus</taxon>
    </lineage>
</organism>
<protein>
    <submittedName>
        <fullName evidence="1">Uncharacterized protein</fullName>
    </submittedName>
</protein>